<dbReference type="InterPro" id="IPR000873">
    <property type="entry name" value="AMP-dep_synth/lig_dom"/>
</dbReference>
<feature type="non-terminal residue" evidence="2">
    <location>
        <position position="1"/>
    </location>
</feature>
<evidence type="ECO:0000313" key="2">
    <source>
        <dbReference type="EMBL" id="MCQ8131106.1"/>
    </source>
</evidence>
<dbReference type="Gene3D" id="3.40.50.980">
    <property type="match status" value="2"/>
</dbReference>
<evidence type="ECO:0000259" key="1">
    <source>
        <dbReference type="Pfam" id="PF00501"/>
    </source>
</evidence>
<comment type="caution">
    <text evidence="2">The sequence shown here is derived from an EMBL/GenBank/DDBJ whole genome shotgun (WGS) entry which is preliminary data.</text>
</comment>
<sequence>YPAERRALILADAGVTLLLTREALNAELAADQVGDADPMDLKTTRDGVIYLDRDSSAIARYPATNPTVSLHPLHLAYLIYTSGSTGRPKGVAVNHRNAVHSTWSRLTGYPEPVKAYLLLSSFAFDSSVAGIFWTLAQGGCLYLPHDDDSKDPVALAALIEQGRISHLLALPSLYAVLLEQAPHTLSSLQV</sequence>
<dbReference type="InterPro" id="IPR020845">
    <property type="entry name" value="AMP-binding_CS"/>
</dbReference>
<dbReference type="RefSeq" id="WP_256617467.1">
    <property type="nucleotide sequence ID" value="NZ_JANIBK010000373.1"/>
</dbReference>
<dbReference type="PROSITE" id="PS00455">
    <property type="entry name" value="AMP_BINDING"/>
    <property type="match status" value="1"/>
</dbReference>
<keyword evidence="3" id="KW-1185">Reference proteome</keyword>
<protein>
    <submittedName>
        <fullName evidence="2">AMP-binding protein</fullName>
    </submittedName>
</protein>
<accession>A0ABT1UDF1</accession>
<dbReference type="SUPFAM" id="SSF56801">
    <property type="entry name" value="Acetyl-CoA synthetase-like"/>
    <property type="match status" value="1"/>
</dbReference>
<organism evidence="2 3">
    <name type="scientific">Methylomonas rivi</name>
    <dbReference type="NCBI Taxonomy" id="2952226"/>
    <lineage>
        <taxon>Bacteria</taxon>
        <taxon>Pseudomonadati</taxon>
        <taxon>Pseudomonadota</taxon>
        <taxon>Gammaproteobacteria</taxon>
        <taxon>Methylococcales</taxon>
        <taxon>Methylococcaceae</taxon>
        <taxon>Methylomonas</taxon>
    </lineage>
</organism>
<feature type="domain" description="AMP-dependent synthetase/ligase" evidence="1">
    <location>
        <begin position="1"/>
        <end position="189"/>
    </location>
</feature>
<feature type="non-terminal residue" evidence="2">
    <location>
        <position position="190"/>
    </location>
</feature>
<reference evidence="2 3" key="1">
    <citation type="submission" date="2022-07" db="EMBL/GenBank/DDBJ databases">
        <title>Methylomonas rivi sp. nov., Methylomonas rosea sp. nov., Methylomonas aureus sp. nov. and Methylomonas subterranea sp. nov., four novel methanotrophs isolated from a freshwater creek and the deep terrestrial subsurface.</title>
        <authorList>
            <person name="Abin C."/>
            <person name="Sankaranarayanan K."/>
            <person name="Garner C."/>
            <person name="Sindelar R."/>
            <person name="Kotary K."/>
            <person name="Garner R."/>
            <person name="Barclay S."/>
            <person name="Lawson P."/>
            <person name="Krumholz L."/>
        </authorList>
    </citation>
    <scope>NUCLEOTIDE SEQUENCE [LARGE SCALE GENOMIC DNA]</scope>
    <source>
        <strain evidence="2 3">WSC-6</strain>
    </source>
</reference>
<gene>
    <name evidence="2" type="ORF">NP596_21805</name>
</gene>
<dbReference type="EMBL" id="JANIBK010000373">
    <property type="protein sequence ID" value="MCQ8131106.1"/>
    <property type="molecule type" value="Genomic_DNA"/>
</dbReference>
<name>A0ABT1UDF1_9GAMM</name>
<evidence type="ECO:0000313" key="3">
    <source>
        <dbReference type="Proteomes" id="UP001524586"/>
    </source>
</evidence>
<proteinExistence type="predicted"/>
<dbReference type="PANTHER" id="PTHR45527">
    <property type="entry name" value="NONRIBOSOMAL PEPTIDE SYNTHETASE"/>
    <property type="match status" value="1"/>
</dbReference>
<dbReference type="PANTHER" id="PTHR45527:SF1">
    <property type="entry name" value="FATTY ACID SYNTHASE"/>
    <property type="match status" value="1"/>
</dbReference>
<dbReference type="Pfam" id="PF00501">
    <property type="entry name" value="AMP-binding"/>
    <property type="match status" value="1"/>
</dbReference>
<dbReference type="Proteomes" id="UP001524586">
    <property type="component" value="Unassembled WGS sequence"/>
</dbReference>